<dbReference type="SMART" id="SM00342">
    <property type="entry name" value="HTH_ARAC"/>
    <property type="match status" value="1"/>
</dbReference>
<evidence type="ECO:0000313" key="8">
    <source>
        <dbReference type="Proteomes" id="UP001597180"/>
    </source>
</evidence>
<evidence type="ECO:0000256" key="2">
    <source>
        <dbReference type="ARBA" id="ARBA00023125"/>
    </source>
</evidence>
<dbReference type="SUPFAM" id="SSF46689">
    <property type="entry name" value="Homeodomain-like"/>
    <property type="match status" value="2"/>
</dbReference>
<dbReference type="Pfam" id="PF12833">
    <property type="entry name" value="HTH_18"/>
    <property type="match status" value="1"/>
</dbReference>
<dbReference type="PROSITE" id="PS50110">
    <property type="entry name" value="RESPONSE_REGULATORY"/>
    <property type="match status" value="1"/>
</dbReference>
<evidence type="ECO:0000259" key="6">
    <source>
        <dbReference type="PROSITE" id="PS50110"/>
    </source>
</evidence>
<dbReference type="PROSITE" id="PS01124">
    <property type="entry name" value="HTH_ARAC_FAMILY_2"/>
    <property type="match status" value="1"/>
</dbReference>
<protein>
    <submittedName>
        <fullName evidence="7">Helix-turn-helix domain-containing protein</fullName>
    </submittedName>
</protein>
<feature type="domain" description="Response regulatory" evidence="6">
    <location>
        <begin position="2"/>
        <end position="119"/>
    </location>
</feature>
<dbReference type="EMBL" id="JBHTLU010000006">
    <property type="protein sequence ID" value="MFD1218799.1"/>
    <property type="molecule type" value="Genomic_DNA"/>
</dbReference>
<dbReference type="PRINTS" id="PR00032">
    <property type="entry name" value="HTHARAC"/>
</dbReference>
<dbReference type="InterPro" id="IPR001789">
    <property type="entry name" value="Sig_transdc_resp-reg_receiver"/>
</dbReference>
<dbReference type="Gene3D" id="3.40.50.2300">
    <property type="match status" value="1"/>
</dbReference>
<evidence type="ECO:0000256" key="3">
    <source>
        <dbReference type="ARBA" id="ARBA00023163"/>
    </source>
</evidence>
<dbReference type="InterPro" id="IPR020449">
    <property type="entry name" value="Tscrpt_reg_AraC-type_HTH"/>
</dbReference>
<dbReference type="Proteomes" id="UP001597180">
    <property type="component" value="Unassembled WGS sequence"/>
</dbReference>
<dbReference type="Gene3D" id="1.10.10.60">
    <property type="entry name" value="Homeodomain-like"/>
    <property type="match status" value="2"/>
</dbReference>
<keyword evidence="2" id="KW-0238">DNA-binding</keyword>
<dbReference type="PANTHER" id="PTHR43280">
    <property type="entry name" value="ARAC-FAMILY TRANSCRIPTIONAL REGULATOR"/>
    <property type="match status" value="1"/>
</dbReference>
<keyword evidence="3" id="KW-0804">Transcription</keyword>
<gene>
    <name evidence="7" type="ORF">ACFQ4B_01600</name>
</gene>
<dbReference type="Pfam" id="PF00072">
    <property type="entry name" value="Response_reg"/>
    <property type="match status" value="1"/>
</dbReference>
<keyword evidence="8" id="KW-1185">Reference proteome</keyword>
<keyword evidence="4" id="KW-0597">Phosphoprotein</keyword>
<dbReference type="InterPro" id="IPR009057">
    <property type="entry name" value="Homeodomain-like_sf"/>
</dbReference>
<feature type="modified residue" description="4-aspartylphosphate" evidence="4">
    <location>
        <position position="54"/>
    </location>
</feature>
<dbReference type="InterPro" id="IPR011006">
    <property type="entry name" value="CheY-like_superfamily"/>
</dbReference>
<organism evidence="7 8">
    <name type="scientific">Paenibacillus vulneris</name>
    <dbReference type="NCBI Taxonomy" id="1133364"/>
    <lineage>
        <taxon>Bacteria</taxon>
        <taxon>Bacillati</taxon>
        <taxon>Bacillota</taxon>
        <taxon>Bacilli</taxon>
        <taxon>Bacillales</taxon>
        <taxon>Paenibacillaceae</taxon>
        <taxon>Paenibacillus</taxon>
    </lineage>
</organism>
<proteinExistence type="predicted"/>
<dbReference type="RefSeq" id="WP_345587639.1">
    <property type="nucleotide sequence ID" value="NZ_BAABJG010000012.1"/>
</dbReference>
<accession>A0ABW3UEQ0</accession>
<evidence type="ECO:0000256" key="4">
    <source>
        <dbReference type="PROSITE-ProRule" id="PRU00169"/>
    </source>
</evidence>
<dbReference type="SMART" id="SM00448">
    <property type="entry name" value="REC"/>
    <property type="match status" value="1"/>
</dbReference>
<name>A0ABW3UEQ0_9BACL</name>
<dbReference type="CDD" id="cd17536">
    <property type="entry name" value="REC_YesN-like"/>
    <property type="match status" value="1"/>
</dbReference>
<evidence type="ECO:0000313" key="7">
    <source>
        <dbReference type="EMBL" id="MFD1218799.1"/>
    </source>
</evidence>
<dbReference type="PANTHER" id="PTHR43280:SF2">
    <property type="entry name" value="HTH-TYPE TRANSCRIPTIONAL REGULATOR EXSA"/>
    <property type="match status" value="1"/>
</dbReference>
<sequence length="502" mass="56639">MNIVIADDEALVRSSLTSMLEEMEGSWNVLGEAANGEELLDLVGRCLPDIAIVDIKMPRLSGLEAIQQGRLLSPLTQWIIVSGYSEFSFAQQALKLGASEYLLKPVDPEELQRTLHRVYASNQQYIALLNQQFENTLFNLFHGLTSITAEPEDSLFHRGSFHGTFVCLDSPLPANQQIALQHELCRAARSLMNTSLGCGMNIGIFALPGGEMASVSTWEPDKGLEARQRIAGYQEALERKLNTLSGNAASVTLMQTSECRSFQELVDQMGRLQRWAELRPVLGLNRTWMTEELEPHAEQEGKLKLGRLMIMASQQFKNKLYVQFQQTIGELRQLWGRTGLSRDHQVEQALLTYMGCVFPRDSEAAPVRTVEEGFRYLQALGDRQLLGPQSMEQPIDWVERVIAYIESSYMKDIGISQIAADLNVTPNYLSTLFHKKTGSTFMKYVTRLRILKAKELLADSGLQVQQVAESVGYYSTRHFTKLFTEMVGMYPSDYRRSRQTSL</sequence>
<evidence type="ECO:0000256" key="1">
    <source>
        <dbReference type="ARBA" id="ARBA00023015"/>
    </source>
</evidence>
<dbReference type="SUPFAM" id="SSF52172">
    <property type="entry name" value="CheY-like"/>
    <property type="match status" value="1"/>
</dbReference>
<dbReference type="InterPro" id="IPR018060">
    <property type="entry name" value="HTH_AraC"/>
</dbReference>
<comment type="caution">
    <text evidence="7">The sequence shown here is derived from an EMBL/GenBank/DDBJ whole genome shotgun (WGS) entry which is preliminary data.</text>
</comment>
<keyword evidence="1" id="KW-0805">Transcription regulation</keyword>
<feature type="domain" description="HTH araC/xylS-type" evidence="5">
    <location>
        <begin position="399"/>
        <end position="497"/>
    </location>
</feature>
<evidence type="ECO:0000259" key="5">
    <source>
        <dbReference type="PROSITE" id="PS01124"/>
    </source>
</evidence>
<reference evidence="8" key="1">
    <citation type="journal article" date="2019" name="Int. J. Syst. Evol. Microbiol.">
        <title>The Global Catalogue of Microorganisms (GCM) 10K type strain sequencing project: providing services to taxonomists for standard genome sequencing and annotation.</title>
        <authorList>
            <consortium name="The Broad Institute Genomics Platform"/>
            <consortium name="The Broad Institute Genome Sequencing Center for Infectious Disease"/>
            <person name="Wu L."/>
            <person name="Ma J."/>
        </authorList>
    </citation>
    <scope>NUCLEOTIDE SEQUENCE [LARGE SCALE GENOMIC DNA]</scope>
    <source>
        <strain evidence="8">CCUG 53270</strain>
    </source>
</reference>